<dbReference type="AlphaFoldDB" id="A0A1Y2EFW2"/>
<keyword evidence="4" id="KW-1185">Reference proteome</keyword>
<feature type="compositionally biased region" description="Low complexity" evidence="1">
    <location>
        <begin position="32"/>
        <end position="44"/>
    </location>
</feature>
<evidence type="ECO:0000256" key="2">
    <source>
        <dbReference type="SAM" id="SignalP"/>
    </source>
</evidence>
<evidence type="ECO:0000313" key="3">
    <source>
        <dbReference type="EMBL" id="ORY70194.1"/>
    </source>
</evidence>
<gene>
    <name evidence="3" type="ORF">BCR38DRAFT_421364</name>
</gene>
<feature type="region of interest" description="Disordered" evidence="1">
    <location>
        <begin position="32"/>
        <end position="72"/>
    </location>
</feature>
<dbReference type="PROSITE" id="PS51257">
    <property type="entry name" value="PROKAR_LIPOPROTEIN"/>
    <property type="match status" value="1"/>
</dbReference>
<protein>
    <submittedName>
        <fullName evidence="3">Uncharacterized protein</fullName>
    </submittedName>
</protein>
<reference evidence="3 4" key="1">
    <citation type="submission" date="2016-07" db="EMBL/GenBank/DDBJ databases">
        <title>Pervasive Adenine N6-methylation of Active Genes in Fungi.</title>
        <authorList>
            <consortium name="DOE Joint Genome Institute"/>
            <person name="Mondo S.J."/>
            <person name="Dannebaum R.O."/>
            <person name="Kuo R.C."/>
            <person name="Labutti K."/>
            <person name="Haridas S."/>
            <person name="Kuo A."/>
            <person name="Salamov A."/>
            <person name="Ahrendt S.R."/>
            <person name="Lipzen A."/>
            <person name="Sullivan W."/>
            <person name="Andreopoulos W.B."/>
            <person name="Clum A."/>
            <person name="Lindquist E."/>
            <person name="Daum C."/>
            <person name="Ramamoorthy G.K."/>
            <person name="Gryganskyi A."/>
            <person name="Culley D."/>
            <person name="Magnuson J.K."/>
            <person name="James T.Y."/>
            <person name="O'Malley M.A."/>
            <person name="Stajich J.E."/>
            <person name="Spatafora J.W."/>
            <person name="Visel A."/>
            <person name="Grigoriev I.V."/>
        </authorList>
    </citation>
    <scope>NUCLEOTIDE SEQUENCE [LARGE SCALE GENOMIC DNA]</scope>
    <source>
        <strain evidence="3 4">CBS 129021</strain>
    </source>
</reference>
<name>A0A1Y2EFW2_9PEZI</name>
<dbReference type="InParanoid" id="A0A1Y2EFW2"/>
<dbReference type="GeneID" id="63775648"/>
<proteinExistence type="predicted"/>
<organism evidence="3 4">
    <name type="scientific">Pseudomassariella vexata</name>
    <dbReference type="NCBI Taxonomy" id="1141098"/>
    <lineage>
        <taxon>Eukaryota</taxon>
        <taxon>Fungi</taxon>
        <taxon>Dikarya</taxon>
        <taxon>Ascomycota</taxon>
        <taxon>Pezizomycotina</taxon>
        <taxon>Sordariomycetes</taxon>
        <taxon>Xylariomycetidae</taxon>
        <taxon>Amphisphaeriales</taxon>
        <taxon>Pseudomassariaceae</taxon>
        <taxon>Pseudomassariella</taxon>
    </lineage>
</organism>
<keyword evidence="2" id="KW-0732">Signal</keyword>
<comment type="caution">
    <text evidence="3">The sequence shown here is derived from an EMBL/GenBank/DDBJ whole genome shotgun (WGS) entry which is preliminary data.</text>
</comment>
<evidence type="ECO:0000256" key="1">
    <source>
        <dbReference type="SAM" id="MobiDB-lite"/>
    </source>
</evidence>
<dbReference type="Proteomes" id="UP000193689">
    <property type="component" value="Unassembled WGS sequence"/>
</dbReference>
<feature type="chain" id="PRO_5010985616" evidence="2">
    <location>
        <begin position="19"/>
        <end position="83"/>
    </location>
</feature>
<evidence type="ECO:0000313" key="4">
    <source>
        <dbReference type="Proteomes" id="UP000193689"/>
    </source>
</evidence>
<feature type="signal peptide" evidence="2">
    <location>
        <begin position="1"/>
        <end position="18"/>
    </location>
</feature>
<dbReference type="RefSeq" id="XP_040720144.1">
    <property type="nucleotide sequence ID" value="XM_040859436.1"/>
</dbReference>
<sequence length="83" mass="8501">MQIKTCVLALALGVSCLAAPLTVESRGYGILSTGESSSDSLSGSRARGYGILSTGEESSPSSSSDSKRGTEVTLHFIEISESS</sequence>
<accession>A0A1Y2EFW2</accession>
<dbReference type="EMBL" id="MCFJ01000002">
    <property type="protein sequence ID" value="ORY70194.1"/>
    <property type="molecule type" value="Genomic_DNA"/>
</dbReference>